<name>A0A7Z0HWY0_9RHOB</name>
<dbReference type="GO" id="GO:0006950">
    <property type="term" value="P:response to stress"/>
    <property type="evidence" value="ECO:0007669"/>
    <property type="project" value="TreeGrafter"/>
</dbReference>
<comment type="caution">
    <text evidence="3">The sequence shown here is derived from an EMBL/GenBank/DDBJ whole genome shotgun (WGS) entry which is preliminary data.</text>
</comment>
<dbReference type="InterPro" id="IPR036390">
    <property type="entry name" value="WH_DNA-bd_sf"/>
</dbReference>
<reference evidence="3 4" key="1">
    <citation type="journal article" date="2000" name="Arch. Microbiol.">
        <title>Rhodobaca bogoriensis gen. nov. and sp. nov., an alkaliphilic purple nonsulfur bacterium from African Rift Valley soda lakes.</title>
        <authorList>
            <person name="Milford A.D."/>
            <person name="Achenbach L.A."/>
            <person name="Jung D.O."/>
            <person name="Madigan M.T."/>
        </authorList>
    </citation>
    <scope>NUCLEOTIDE SEQUENCE [LARGE SCALE GENOMIC DNA]</scope>
    <source>
        <strain evidence="3 4">2376</strain>
    </source>
</reference>
<feature type="region of interest" description="Disordered" evidence="1">
    <location>
        <begin position="147"/>
        <end position="168"/>
    </location>
</feature>
<dbReference type="InterPro" id="IPR039422">
    <property type="entry name" value="MarR/SlyA-like"/>
</dbReference>
<accession>A0A7Z0HWY0</accession>
<dbReference type="Proteomes" id="UP000529417">
    <property type="component" value="Unassembled WGS sequence"/>
</dbReference>
<evidence type="ECO:0000256" key="1">
    <source>
        <dbReference type="SAM" id="MobiDB-lite"/>
    </source>
</evidence>
<evidence type="ECO:0000259" key="2">
    <source>
        <dbReference type="PROSITE" id="PS50995"/>
    </source>
</evidence>
<dbReference type="AlphaFoldDB" id="A0A7Z0HWY0"/>
<sequence>MTSDLNPALRRFDQSLPIALLRAREASTRLFKPHIDHHDLTMPQWRVIRALADAGPLDAKTVAECCVILPPSLTRIFRTLTAKGLTRAVPSEDARRHMLELTEAGRAVFEDVVKTSEATYAELEEAFGRDRMQTLLDLLNDLRDTVQQMPPTADTPTIEPPAPRRAAG</sequence>
<dbReference type="GO" id="GO:0045892">
    <property type="term" value="P:negative regulation of DNA-templated transcription"/>
    <property type="evidence" value="ECO:0007669"/>
    <property type="project" value="InterPro"/>
</dbReference>
<gene>
    <name evidence="3" type="primary">hpaR</name>
    <name evidence="3" type="ORF">HUK65_00075</name>
</gene>
<dbReference type="InterPro" id="IPR036388">
    <property type="entry name" value="WH-like_DNA-bd_sf"/>
</dbReference>
<dbReference type="GO" id="GO:0003677">
    <property type="term" value="F:DNA binding"/>
    <property type="evidence" value="ECO:0007669"/>
    <property type="project" value="InterPro"/>
</dbReference>
<dbReference type="SMART" id="SM00347">
    <property type="entry name" value="HTH_MARR"/>
    <property type="match status" value="1"/>
</dbReference>
<protein>
    <submittedName>
        <fullName evidence="3">Homoprotocatechuate degradation operon regulator HpaR</fullName>
    </submittedName>
</protein>
<dbReference type="GO" id="GO:0003700">
    <property type="term" value="F:DNA-binding transcription factor activity"/>
    <property type="evidence" value="ECO:0007669"/>
    <property type="project" value="InterPro"/>
</dbReference>
<evidence type="ECO:0000313" key="3">
    <source>
        <dbReference type="EMBL" id="NYS23369.1"/>
    </source>
</evidence>
<proteinExistence type="predicted"/>
<feature type="compositionally biased region" description="Pro residues" evidence="1">
    <location>
        <begin position="158"/>
        <end position="168"/>
    </location>
</feature>
<dbReference type="PANTHER" id="PTHR33164:SF13">
    <property type="entry name" value="4-HYDROXYPHENYLACETATE CATABOLISM PROTEIN"/>
    <property type="match status" value="1"/>
</dbReference>
<dbReference type="EMBL" id="JACBXS010000001">
    <property type="protein sequence ID" value="NYS23369.1"/>
    <property type="molecule type" value="Genomic_DNA"/>
</dbReference>
<dbReference type="Pfam" id="PF12802">
    <property type="entry name" value="MarR_2"/>
    <property type="match status" value="1"/>
</dbReference>
<dbReference type="Gene3D" id="1.10.10.10">
    <property type="entry name" value="Winged helix-like DNA-binding domain superfamily/Winged helix DNA-binding domain"/>
    <property type="match status" value="1"/>
</dbReference>
<dbReference type="SUPFAM" id="SSF46785">
    <property type="entry name" value="Winged helix' DNA-binding domain"/>
    <property type="match status" value="1"/>
</dbReference>
<feature type="domain" description="HTH marR-type" evidence="2">
    <location>
        <begin position="2"/>
        <end position="144"/>
    </location>
</feature>
<dbReference type="RefSeq" id="WP_179904078.1">
    <property type="nucleotide sequence ID" value="NZ_JACBXS010000001.1"/>
</dbReference>
<dbReference type="InterPro" id="IPR012712">
    <property type="entry name" value="HpaR/FarR"/>
</dbReference>
<dbReference type="PANTHER" id="PTHR33164">
    <property type="entry name" value="TRANSCRIPTIONAL REGULATOR, MARR FAMILY"/>
    <property type="match status" value="1"/>
</dbReference>
<dbReference type="InterPro" id="IPR000835">
    <property type="entry name" value="HTH_MarR-typ"/>
</dbReference>
<dbReference type="NCBIfam" id="TIGR02337">
    <property type="entry name" value="HpaR"/>
    <property type="match status" value="1"/>
</dbReference>
<keyword evidence="4" id="KW-1185">Reference proteome</keyword>
<organism evidence="3 4">
    <name type="scientific">Rhabdonatronobacter sediminivivens</name>
    <dbReference type="NCBI Taxonomy" id="2743469"/>
    <lineage>
        <taxon>Bacteria</taxon>
        <taxon>Pseudomonadati</taxon>
        <taxon>Pseudomonadota</taxon>
        <taxon>Alphaproteobacteria</taxon>
        <taxon>Rhodobacterales</taxon>
        <taxon>Paracoccaceae</taxon>
        <taxon>Rhabdonatronobacter</taxon>
    </lineage>
</organism>
<dbReference type="PROSITE" id="PS50995">
    <property type="entry name" value="HTH_MARR_2"/>
    <property type="match status" value="1"/>
</dbReference>
<evidence type="ECO:0000313" key="4">
    <source>
        <dbReference type="Proteomes" id="UP000529417"/>
    </source>
</evidence>